<dbReference type="AlphaFoldDB" id="A0A6L2KEZ9"/>
<protein>
    <submittedName>
        <fullName evidence="2">Uncharacterized protein</fullName>
    </submittedName>
</protein>
<proteinExistence type="predicted"/>
<feature type="region of interest" description="Disordered" evidence="1">
    <location>
        <begin position="1"/>
        <end position="78"/>
    </location>
</feature>
<feature type="compositionally biased region" description="Basic and acidic residues" evidence="1">
    <location>
        <begin position="37"/>
        <end position="50"/>
    </location>
</feature>
<name>A0A6L2KEZ9_TANCI</name>
<evidence type="ECO:0000256" key="1">
    <source>
        <dbReference type="SAM" id="MobiDB-lite"/>
    </source>
</evidence>
<accession>A0A6L2KEZ9</accession>
<gene>
    <name evidence="2" type="ORF">Tci_018422</name>
</gene>
<reference evidence="2" key="1">
    <citation type="journal article" date="2019" name="Sci. Rep.">
        <title>Draft genome of Tanacetum cinerariifolium, the natural source of mosquito coil.</title>
        <authorList>
            <person name="Yamashiro T."/>
            <person name="Shiraishi A."/>
            <person name="Satake H."/>
            <person name="Nakayama K."/>
        </authorList>
    </citation>
    <scope>NUCLEOTIDE SEQUENCE</scope>
</reference>
<sequence>MAANESIFQAMGQTKKEQPLGSAWNNSEAVRGSSHTVKRDDPRGQTKEEQPLGSAWNNSEAVRRSGQAVKRDDPAPDISLTTTARTLIHVHKNQSCMANPSWLQIKGFTMPTNG</sequence>
<organism evidence="2">
    <name type="scientific">Tanacetum cinerariifolium</name>
    <name type="common">Dalmatian daisy</name>
    <name type="synonym">Chrysanthemum cinerariifolium</name>
    <dbReference type="NCBI Taxonomy" id="118510"/>
    <lineage>
        <taxon>Eukaryota</taxon>
        <taxon>Viridiplantae</taxon>
        <taxon>Streptophyta</taxon>
        <taxon>Embryophyta</taxon>
        <taxon>Tracheophyta</taxon>
        <taxon>Spermatophyta</taxon>
        <taxon>Magnoliopsida</taxon>
        <taxon>eudicotyledons</taxon>
        <taxon>Gunneridae</taxon>
        <taxon>Pentapetalae</taxon>
        <taxon>asterids</taxon>
        <taxon>campanulids</taxon>
        <taxon>Asterales</taxon>
        <taxon>Asteraceae</taxon>
        <taxon>Asteroideae</taxon>
        <taxon>Anthemideae</taxon>
        <taxon>Anthemidinae</taxon>
        <taxon>Tanacetum</taxon>
    </lineage>
</organism>
<evidence type="ECO:0000313" key="2">
    <source>
        <dbReference type="EMBL" id="GEU46444.1"/>
    </source>
</evidence>
<dbReference type="EMBL" id="BKCJ010002126">
    <property type="protein sequence ID" value="GEU46444.1"/>
    <property type="molecule type" value="Genomic_DNA"/>
</dbReference>
<comment type="caution">
    <text evidence="2">The sequence shown here is derived from an EMBL/GenBank/DDBJ whole genome shotgun (WGS) entry which is preliminary data.</text>
</comment>